<dbReference type="KEGG" id="spai:FPZ24_09720"/>
<reference evidence="3 4" key="1">
    <citation type="submission" date="2019-07" db="EMBL/GenBank/DDBJ databases">
        <title>Full genome sequence of Sphingomonas sp. 4R-6-7(HKS19).</title>
        <authorList>
            <person name="Im W.-T."/>
        </authorList>
    </citation>
    <scope>NUCLEOTIDE SEQUENCE [LARGE SCALE GENOMIC DNA]</scope>
    <source>
        <strain evidence="3 4">HKS19</strain>
    </source>
</reference>
<feature type="compositionally biased region" description="Polar residues" evidence="1">
    <location>
        <begin position="79"/>
        <end position="90"/>
    </location>
</feature>
<organism evidence="3 4">
    <name type="scientific">Sphingomonas panacisoli</name>
    <dbReference type="NCBI Taxonomy" id="1813879"/>
    <lineage>
        <taxon>Bacteria</taxon>
        <taxon>Pseudomonadati</taxon>
        <taxon>Pseudomonadota</taxon>
        <taxon>Alphaproteobacteria</taxon>
        <taxon>Sphingomonadales</taxon>
        <taxon>Sphingomonadaceae</taxon>
        <taxon>Sphingomonas</taxon>
    </lineage>
</organism>
<dbReference type="Proteomes" id="UP000315673">
    <property type="component" value="Chromosome"/>
</dbReference>
<feature type="region of interest" description="Disordered" evidence="1">
    <location>
        <begin position="54"/>
        <end position="99"/>
    </location>
</feature>
<evidence type="ECO:0000256" key="2">
    <source>
        <dbReference type="SAM" id="SignalP"/>
    </source>
</evidence>
<accession>A0A5B8LI49</accession>
<evidence type="ECO:0008006" key="5">
    <source>
        <dbReference type="Google" id="ProtNLM"/>
    </source>
</evidence>
<feature type="chain" id="PRO_5023082802" description="Argininosuccinate lyase" evidence="2">
    <location>
        <begin position="22"/>
        <end position="99"/>
    </location>
</feature>
<dbReference type="RefSeq" id="WP_146571500.1">
    <property type="nucleotide sequence ID" value="NZ_CP042306.1"/>
</dbReference>
<dbReference type="EMBL" id="CP042306">
    <property type="protein sequence ID" value="QDZ07731.1"/>
    <property type="molecule type" value="Genomic_DNA"/>
</dbReference>
<proteinExistence type="predicted"/>
<sequence length="99" mass="9509">MRSIVLIAAVPLALTACKLDGASNSSTAMSGNATAADAIPDTVVVNGVTYVRAGADKPAPVAPPTPSSLSGVTPPPLSDTGSSVPPNTGESGAAADHGQ</sequence>
<evidence type="ECO:0000313" key="4">
    <source>
        <dbReference type="Proteomes" id="UP000315673"/>
    </source>
</evidence>
<gene>
    <name evidence="3" type="ORF">FPZ24_09720</name>
</gene>
<keyword evidence="4" id="KW-1185">Reference proteome</keyword>
<feature type="signal peptide" evidence="2">
    <location>
        <begin position="1"/>
        <end position="21"/>
    </location>
</feature>
<protein>
    <recommendedName>
        <fullName evidence="5">Argininosuccinate lyase</fullName>
    </recommendedName>
</protein>
<evidence type="ECO:0000313" key="3">
    <source>
        <dbReference type="EMBL" id="QDZ07731.1"/>
    </source>
</evidence>
<dbReference type="AlphaFoldDB" id="A0A5B8LI49"/>
<name>A0A5B8LI49_9SPHN</name>
<keyword evidence="2" id="KW-0732">Signal</keyword>
<dbReference type="PROSITE" id="PS51257">
    <property type="entry name" value="PROKAR_LIPOPROTEIN"/>
    <property type="match status" value="1"/>
</dbReference>
<evidence type="ECO:0000256" key="1">
    <source>
        <dbReference type="SAM" id="MobiDB-lite"/>
    </source>
</evidence>